<sequence>MEIAANDLPCSACSWTKNSQDHCSYKSNVKLFYGAGDRGAWSLGTKFILKERGTNPPIYEGFNTRFVRENTTIPTPAVVQEWTEDNNRHFLIAERVPGLTLEEHWPNMTEADREQLAKETAEYLAQLRQLHSPKMQSIHGQPLHVAFLFSGGSNTPHGPLSSAEELWTEMSGQLKEIPSKVCALIRQRMPSPEPWTFTHGDLAFCNIMVDPKTNKLSGIIDWEASGYYPVWWEFSCAGIGLSEADSQWKKLLRKYMVDYTPGYEFWKDVKACTSGWGWDKERQKILWQECGLEMPNE</sequence>
<reference evidence="2" key="2">
    <citation type="journal article" date="2023" name="IMA Fungus">
        <title>Comparative genomic study of the Penicillium genus elucidates a diverse pangenome and 15 lateral gene transfer events.</title>
        <authorList>
            <person name="Petersen C."/>
            <person name="Sorensen T."/>
            <person name="Nielsen M.R."/>
            <person name="Sondergaard T.E."/>
            <person name="Sorensen J.L."/>
            <person name="Fitzpatrick D.A."/>
            <person name="Frisvad J.C."/>
            <person name="Nielsen K.L."/>
        </authorList>
    </citation>
    <scope>NUCLEOTIDE SEQUENCE</scope>
    <source>
        <strain evidence="2">IBT 15544</strain>
    </source>
</reference>
<dbReference type="EMBL" id="JAPQKR010000008">
    <property type="protein sequence ID" value="KAJ5212393.1"/>
    <property type="molecule type" value="Genomic_DNA"/>
</dbReference>
<dbReference type="PANTHER" id="PTHR21310">
    <property type="entry name" value="AMINOGLYCOSIDE PHOSPHOTRANSFERASE-RELATED-RELATED"/>
    <property type="match status" value="1"/>
</dbReference>
<dbReference type="InterPro" id="IPR051678">
    <property type="entry name" value="AGP_Transferase"/>
</dbReference>
<dbReference type="InterPro" id="IPR002575">
    <property type="entry name" value="Aminoglycoside_PTrfase"/>
</dbReference>
<dbReference type="RefSeq" id="XP_058310563.1">
    <property type="nucleotide sequence ID" value="XM_058451101.1"/>
</dbReference>
<dbReference type="InterPro" id="IPR011009">
    <property type="entry name" value="Kinase-like_dom_sf"/>
</dbReference>
<evidence type="ECO:0000313" key="2">
    <source>
        <dbReference type="EMBL" id="KAJ5212393.1"/>
    </source>
</evidence>
<dbReference type="Pfam" id="PF01636">
    <property type="entry name" value="APH"/>
    <property type="match status" value="1"/>
</dbReference>
<dbReference type="AlphaFoldDB" id="A0A9W9N479"/>
<dbReference type="SUPFAM" id="SSF56112">
    <property type="entry name" value="Protein kinase-like (PK-like)"/>
    <property type="match status" value="1"/>
</dbReference>
<gene>
    <name evidence="2" type="ORF">N7498_004039</name>
</gene>
<dbReference type="CDD" id="cd05120">
    <property type="entry name" value="APH_ChoK_like"/>
    <property type="match status" value="1"/>
</dbReference>
<comment type="caution">
    <text evidence="2">The sequence shown here is derived from an EMBL/GenBank/DDBJ whole genome shotgun (WGS) entry which is preliminary data.</text>
</comment>
<reference evidence="2" key="1">
    <citation type="submission" date="2022-12" db="EMBL/GenBank/DDBJ databases">
        <authorList>
            <person name="Petersen C."/>
        </authorList>
    </citation>
    <scope>NUCLEOTIDE SEQUENCE</scope>
    <source>
        <strain evidence="2">IBT 15544</strain>
    </source>
</reference>
<dbReference type="Gene3D" id="3.90.1200.10">
    <property type="match status" value="1"/>
</dbReference>
<accession>A0A9W9N479</accession>
<protein>
    <recommendedName>
        <fullName evidence="1">Aminoglycoside phosphotransferase domain-containing protein</fullName>
    </recommendedName>
</protein>
<keyword evidence="3" id="KW-1185">Reference proteome</keyword>
<organism evidence="2 3">
    <name type="scientific">Penicillium cinerascens</name>
    <dbReference type="NCBI Taxonomy" id="70096"/>
    <lineage>
        <taxon>Eukaryota</taxon>
        <taxon>Fungi</taxon>
        <taxon>Dikarya</taxon>
        <taxon>Ascomycota</taxon>
        <taxon>Pezizomycotina</taxon>
        <taxon>Eurotiomycetes</taxon>
        <taxon>Eurotiomycetidae</taxon>
        <taxon>Eurotiales</taxon>
        <taxon>Aspergillaceae</taxon>
        <taxon>Penicillium</taxon>
    </lineage>
</organism>
<evidence type="ECO:0000259" key="1">
    <source>
        <dbReference type="Pfam" id="PF01636"/>
    </source>
</evidence>
<name>A0A9W9N479_9EURO</name>
<evidence type="ECO:0000313" key="3">
    <source>
        <dbReference type="Proteomes" id="UP001150904"/>
    </source>
</evidence>
<feature type="domain" description="Aminoglycoside phosphotransferase" evidence="1">
    <location>
        <begin position="73"/>
        <end position="264"/>
    </location>
</feature>
<proteinExistence type="predicted"/>
<dbReference type="OrthoDB" id="8300194at2759"/>
<dbReference type="GeneID" id="83178402"/>
<dbReference type="PANTHER" id="PTHR21310:SF15">
    <property type="entry name" value="AMINOGLYCOSIDE PHOSPHOTRANSFERASE DOMAIN-CONTAINING PROTEIN"/>
    <property type="match status" value="1"/>
</dbReference>
<dbReference type="Proteomes" id="UP001150904">
    <property type="component" value="Unassembled WGS sequence"/>
</dbReference>